<evidence type="ECO:0000313" key="4">
    <source>
        <dbReference type="EMBL" id="ODQ56985.1"/>
    </source>
</evidence>
<proteinExistence type="predicted"/>
<dbReference type="Pfam" id="PF12937">
    <property type="entry name" value="F-box-like"/>
    <property type="match status" value="1"/>
</dbReference>
<evidence type="ECO:0000313" key="5">
    <source>
        <dbReference type="Proteomes" id="UP000094112"/>
    </source>
</evidence>
<dbReference type="Gene3D" id="1.20.1280.50">
    <property type="match status" value="1"/>
</dbReference>
<gene>
    <name evidence="4" type="ORF">WICANDRAFT_81221</name>
</gene>
<evidence type="ECO:0000256" key="2">
    <source>
        <dbReference type="SAM" id="MobiDB-lite"/>
    </source>
</evidence>
<dbReference type="InterPro" id="IPR036047">
    <property type="entry name" value="F-box-like_dom_sf"/>
</dbReference>
<dbReference type="Proteomes" id="UP000094112">
    <property type="component" value="Unassembled WGS sequence"/>
</dbReference>
<dbReference type="AlphaFoldDB" id="A0A1E3NV63"/>
<keyword evidence="5" id="KW-1185">Reference proteome</keyword>
<feature type="region of interest" description="Disordered" evidence="2">
    <location>
        <begin position="270"/>
        <end position="292"/>
    </location>
</feature>
<dbReference type="STRING" id="683960.A0A1E3NV63"/>
<dbReference type="RefSeq" id="XP_019036192.1">
    <property type="nucleotide sequence ID" value="XM_019185198.1"/>
</dbReference>
<sequence>MDYLTTNFNTELMDINFTAPFRLMNLPLEIIIKILIFLDIPDLVSLSRTCTLLKRLANDNFISSSRFLYTRDKIGISIQNRPTVDSLYSRHIIPIRSPSFNPNQLLIVSMLTKSIVKDNLKKNLQKRPSLKELKDKNIVKGQTTEFVQSKIKEFKKQNLSSMLTVYVNSYKFQKKTNSSTSIMNEEEYSSILGKFYSNLKKIPSTLKKAKSQDSITTSIDNNTSTKFLNHFENKDVSNNKHSKRSISLDSKVFSKKQYFENLIQKNEHHENVDNDESITSLKKSKPPSAIRKPSRTLLRASIVNDCKISYEKVF</sequence>
<dbReference type="SMART" id="SM00707">
    <property type="entry name" value="RPEL"/>
    <property type="match status" value="2"/>
</dbReference>
<dbReference type="SUPFAM" id="SSF81383">
    <property type="entry name" value="F-box domain"/>
    <property type="match status" value="1"/>
</dbReference>
<dbReference type="OrthoDB" id="3219396at2759"/>
<feature type="domain" description="F-box" evidence="3">
    <location>
        <begin position="20"/>
        <end position="70"/>
    </location>
</feature>
<dbReference type="PROSITE" id="PS50181">
    <property type="entry name" value="FBOX"/>
    <property type="match status" value="1"/>
</dbReference>
<protein>
    <recommendedName>
        <fullName evidence="3">F-box domain-containing protein</fullName>
    </recommendedName>
</protein>
<accession>A0A1E3NV63</accession>
<dbReference type="InterPro" id="IPR001810">
    <property type="entry name" value="F-box_dom"/>
</dbReference>
<evidence type="ECO:0000256" key="1">
    <source>
        <dbReference type="ARBA" id="ARBA00022737"/>
    </source>
</evidence>
<keyword evidence="1" id="KW-0677">Repeat</keyword>
<name>A0A1E3NV63_WICAA</name>
<dbReference type="CDD" id="cd22146">
    <property type="entry name" value="F-box_ScMFB1-like"/>
    <property type="match status" value="1"/>
</dbReference>
<organism evidence="4 5">
    <name type="scientific">Wickerhamomyces anomalus (strain ATCC 58044 / CBS 1984 / NCYC 433 / NRRL Y-366-8)</name>
    <name type="common">Yeast</name>
    <name type="synonym">Hansenula anomala</name>
    <dbReference type="NCBI Taxonomy" id="683960"/>
    <lineage>
        <taxon>Eukaryota</taxon>
        <taxon>Fungi</taxon>
        <taxon>Dikarya</taxon>
        <taxon>Ascomycota</taxon>
        <taxon>Saccharomycotina</taxon>
        <taxon>Saccharomycetes</taxon>
        <taxon>Phaffomycetales</taxon>
        <taxon>Wickerhamomycetaceae</taxon>
        <taxon>Wickerhamomyces</taxon>
    </lineage>
</organism>
<dbReference type="InterPro" id="IPR004018">
    <property type="entry name" value="RPEL_repeat"/>
</dbReference>
<evidence type="ECO:0000259" key="3">
    <source>
        <dbReference type="PROSITE" id="PS50181"/>
    </source>
</evidence>
<reference evidence="4 5" key="1">
    <citation type="journal article" date="2016" name="Proc. Natl. Acad. Sci. U.S.A.">
        <title>Comparative genomics of biotechnologically important yeasts.</title>
        <authorList>
            <person name="Riley R."/>
            <person name="Haridas S."/>
            <person name="Wolfe K.H."/>
            <person name="Lopes M.R."/>
            <person name="Hittinger C.T."/>
            <person name="Goeker M."/>
            <person name="Salamov A.A."/>
            <person name="Wisecaver J.H."/>
            <person name="Long T.M."/>
            <person name="Calvey C.H."/>
            <person name="Aerts A.L."/>
            <person name="Barry K.W."/>
            <person name="Choi C."/>
            <person name="Clum A."/>
            <person name="Coughlan A.Y."/>
            <person name="Deshpande S."/>
            <person name="Douglass A.P."/>
            <person name="Hanson S.J."/>
            <person name="Klenk H.-P."/>
            <person name="LaButti K.M."/>
            <person name="Lapidus A."/>
            <person name="Lindquist E.A."/>
            <person name="Lipzen A.M."/>
            <person name="Meier-Kolthoff J.P."/>
            <person name="Ohm R.A."/>
            <person name="Otillar R.P."/>
            <person name="Pangilinan J.L."/>
            <person name="Peng Y."/>
            <person name="Rokas A."/>
            <person name="Rosa C.A."/>
            <person name="Scheuner C."/>
            <person name="Sibirny A.A."/>
            <person name="Slot J.C."/>
            <person name="Stielow J.B."/>
            <person name="Sun H."/>
            <person name="Kurtzman C.P."/>
            <person name="Blackwell M."/>
            <person name="Grigoriev I.V."/>
            <person name="Jeffries T.W."/>
        </authorList>
    </citation>
    <scope>NUCLEOTIDE SEQUENCE [LARGE SCALE GENOMIC DNA]</scope>
    <source>
        <strain evidence="5">ATCC 58044 / CBS 1984 / NCYC 433 / NRRL Y-366-8</strain>
    </source>
</reference>
<dbReference type="EMBL" id="KV454214">
    <property type="protein sequence ID" value="ODQ56985.1"/>
    <property type="molecule type" value="Genomic_DNA"/>
</dbReference>
<dbReference type="GeneID" id="30202444"/>